<organism evidence="6 7">
    <name type="scientific">Caenorhabditis bovis</name>
    <dbReference type="NCBI Taxonomy" id="2654633"/>
    <lineage>
        <taxon>Eukaryota</taxon>
        <taxon>Metazoa</taxon>
        <taxon>Ecdysozoa</taxon>
        <taxon>Nematoda</taxon>
        <taxon>Chromadorea</taxon>
        <taxon>Rhabditida</taxon>
        <taxon>Rhabditina</taxon>
        <taxon>Rhabditomorpha</taxon>
        <taxon>Rhabditoidea</taxon>
        <taxon>Rhabditidae</taxon>
        <taxon>Peloderinae</taxon>
        <taxon>Caenorhabditis</taxon>
    </lineage>
</organism>
<dbReference type="AlphaFoldDB" id="A0A8S1EHA2"/>
<dbReference type="Pfam" id="PF01484">
    <property type="entry name" value="Col_cuticle_N"/>
    <property type="match status" value="1"/>
</dbReference>
<gene>
    <name evidence="6" type="ORF">CBOVIS_LOCUS2296</name>
</gene>
<evidence type="ECO:0000256" key="1">
    <source>
        <dbReference type="ARBA" id="ARBA00011518"/>
    </source>
</evidence>
<evidence type="ECO:0000313" key="7">
    <source>
        <dbReference type="Proteomes" id="UP000494206"/>
    </source>
</evidence>
<comment type="subunit">
    <text evidence="1">Collagen polypeptide chains are complexed within the cuticle by disulfide bonds and other types of covalent cross-links.</text>
</comment>
<evidence type="ECO:0000256" key="4">
    <source>
        <dbReference type="SAM" id="Phobius"/>
    </source>
</evidence>
<reference evidence="6 7" key="1">
    <citation type="submission" date="2020-04" db="EMBL/GenBank/DDBJ databases">
        <authorList>
            <person name="Laetsch R D."/>
            <person name="Stevens L."/>
            <person name="Kumar S."/>
            <person name="Blaxter L. M."/>
        </authorList>
    </citation>
    <scope>NUCLEOTIDE SEQUENCE [LARGE SCALE GENOMIC DNA]</scope>
</reference>
<comment type="caution">
    <text evidence="6">The sequence shown here is derived from an EMBL/GenBank/DDBJ whole genome shotgun (WGS) entry which is preliminary data.</text>
</comment>
<evidence type="ECO:0000259" key="5">
    <source>
        <dbReference type="SMART" id="SM01088"/>
    </source>
</evidence>
<proteinExistence type="predicted"/>
<keyword evidence="7" id="KW-1185">Reference proteome</keyword>
<evidence type="ECO:0000256" key="3">
    <source>
        <dbReference type="ARBA" id="ARBA00023157"/>
    </source>
</evidence>
<keyword evidence="3" id="KW-1015">Disulfide bond</keyword>
<dbReference type="SMART" id="SM01088">
    <property type="entry name" value="Col_cuticle_N"/>
    <property type="match status" value="1"/>
</dbReference>
<evidence type="ECO:0000256" key="2">
    <source>
        <dbReference type="ARBA" id="ARBA00022737"/>
    </source>
</evidence>
<feature type="transmembrane region" description="Helical" evidence="4">
    <location>
        <begin position="20"/>
        <end position="42"/>
    </location>
</feature>
<dbReference type="InterPro" id="IPR002486">
    <property type="entry name" value="Col_cuticle_N"/>
</dbReference>
<name>A0A8S1EHA2_9PELO</name>
<keyword evidence="4" id="KW-1133">Transmembrane helix</keyword>
<feature type="domain" description="Nematode cuticle collagen N-terminal" evidence="5">
    <location>
        <begin position="18"/>
        <end position="67"/>
    </location>
</feature>
<keyword evidence="2" id="KW-0677">Repeat</keyword>
<sequence>MEKQELLRKESEIDKLRSIAFSAVAVTAFALAASVIALPLLFSHAQNIQSVLEHELQFCRAYHWTPKSY</sequence>
<dbReference type="EMBL" id="CADEPM010000001">
    <property type="protein sequence ID" value="CAB3399118.1"/>
    <property type="molecule type" value="Genomic_DNA"/>
</dbReference>
<dbReference type="Proteomes" id="UP000494206">
    <property type="component" value="Unassembled WGS sequence"/>
</dbReference>
<dbReference type="OrthoDB" id="5876527at2759"/>
<protein>
    <recommendedName>
        <fullName evidence="5">Nematode cuticle collagen N-terminal domain-containing protein</fullName>
    </recommendedName>
</protein>
<keyword evidence="4" id="KW-0812">Transmembrane</keyword>
<dbReference type="GO" id="GO:0042302">
    <property type="term" value="F:structural constituent of cuticle"/>
    <property type="evidence" value="ECO:0007669"/>
    <property type="project" value="InterPro"/>
</dbReference>
<accession>A0A8S1EHA2</accession>
<evidence type="ECO:0000313" key="6">
    <source>
        <dbReference type="EMBL" id="CAB3399118.1"/>
    </source>
</evidence>
<keyword evidence="4" id="KW-0472">Membrane</keyword>